<keyword evidence="2" id="KW-1133">Transmembrane helix</keyword>
<evidence type="ECO:0000313" key="4">
    <source>
        <dbReference type="Proteomes" id="UP000320481"/>
    </source>
</evidence>
<gene>
    <name evidence="3" type="ORF">FRZ03_19885</name>
</gene>
<feature type="transmembrane region" description="Helical" evidence="2">
    <location>
        <begin position="29"/>
        <end position="49"/>
    </location>
</feature>
<keyword evidence="4" id="KW-1185">Reference proteome</keyword>
<proteinExistence type="predicted"/>
<dbReference type="RefSeq" id="WP_146466507.1">
    <property type="nucleotide sequence ID" value="NZ_VOGW01000113.1"/>
</dbReference>
<evidence type="ECO:0000256" key="2">
    <source>
        <dbReference type="SAM" id="Phobius"/>
    </source>
</evidence>
<reference evidence="3" key="1">
    <citation type="journal article" date="2019" name="Microbiol. Resour. Announc.">
        <title>Draft Genomic Sequences of Streptomyces misionensis and Streptomyces albidoflavus, bacteria applied for phytopathogen biocontrol.</title>
        <authorList>
            <person name="Pylro V."/>
            <person name="Dias A."/>
            <person name="Andreote F."/>
            <person name="Varani A."/>
            <person name="Andreote C."/>
            <person name="Bernardo E."/>
            <person name="Martins T."/>
        </authorList>
    </citation>
    <scope>NUCLEOTIDE SEQUENCE [LARGE SCALE GENOMIC DNA]</scope>
    <source>
        <strain evidence="3">66</strain>
    </source>
</reference>
<feature type="region of interest" description="Disordered" evidence="1">
    <location>
        <begin position="52"/>
        <end position="107"/>
    </location>
</feature>
<keyword evidence="2" id="KW-0812">Transmembrane</keyword>
<feature type="compositionally biased region" description="Low complexity" evidence="1">
    <location>
        <begin position="52"/>
        <end position="101"/>
    </location>
</feature>
<protein>
    <submittedName>
        <fullName evidence="3">Uncharacterized protein</fullName>
    </submittedName>
</protein>
<dbReference type="Proteomes" id="UP000320481">
    <property type="component" value="Unassembled WGS sequence"/>
</dbReference>
<evidence type="ECO:0000313" key="3">
    <source>
        <dbReference type="EMBL" id="TWV42538.1"/>
    </source>
</evidence>
<feature type="region of interest" description="Disordered" evidence="1">
    <location>
        <begin position="1"/>
        <end position="26"/>
    </location>
</feature>
<dbReference type="EMBL" id="VOGW01000113">
    <property type="protein sequence ID" value="TWV42538.1"/>
    <property type="molecule type" value="Genomic_DNA"/>
</dbReference>
<keyword evidence="2" id="KW-0472">Membrane</keyword>
<sequence length="229" mass="24272">MSADNDVHGSTTPPEPSHEPQSEPRQPKWAWWVIGILIPALAIAVPALVTMSSSSDSNAPAKAASSPTSGSAAGEEQNSAPPSDEQSSASPSEDAPAPSASLPDTSKDILYTGPVRIAESGPQLDYNPPKRDNLWYDVSLGLIDPPRISTRSDSKVNLAVWPERKMPTRQECSDLIATQGVWMVEVQKGTVVCLKTEAGRTAVLTITSTSDSFSTGVMAQATVWSEISE</sequence>
<evidence type="ECO:0000256" key="1">
    <source>
        <dbReference type="SAM" id="MobiDB-lite"/>
    </source>
</evidence>
<dbReference type="AlphaFoldDB" id="A0A5C6JLM7"/>
<name>A0A5C6JLM7_9ACTN</name>
<organism evidence="3 4">
    <name type="scientific">Streptomyces misionensis</name>
    <dbReference type="NCBI Taxonomy" id="67331"/>
    <lineage>
        <taxon>Bacteria</taxon>
        <taxon>Bacillati</taxon>
        <taxon>Actinomycetota</taxon>
        <taxon>Actinomycetes</taxon>
        <taxon>Kitasatosporales</taxon>
        <taxon>Streptomycetaceae</taxon>
        <taxon>Streptomyces</taxon>
    </lineage>
</organism>
<accession>A0A5C6JLM7</accession>
<feature type="compositionally biased region" description="Basic and acidic residues" evidence="1">
    <location>
        <begin position="16"/>
        <end position="26"/>
    </location>
</feature>
<comment type="caution">
    <text evidence="3">The sequence shown here is derived from an EMBL/GenBank/DDBJ whole genome shotgun (WGS) entry which is preliminary data.</text>
</comment>